<proteinExistence type="predicted"/>
<comment type="caution">
    <text evidence="1">The sequence shown here is derived from an EMBL/GenBank/DDBJ whole genome shotgun (WGS) entry which is preliminary data.</text>
</comment>
<dbReference type="PANTHER" id="PTHR30087:SF1">
    <property type="entry name" value="HYPOTHETICAL CYTOSOLIC PROTEIN"/>
    <property type="match status" value="1"/>
</dbReference>
<evidence type="ECO:0000313" key="1">
    <source>
        <dbReference type="EMBL" id="KUG04394.1"/>
    </source>
</evidence>
<sequence length="109" mass="11447">MGGLPTPRPACEIIGGTGIEVLAGKARVISNDKQNLSEAFIRGAEEVLKIATDAGIKEAIFQSRSPSCGCGHVYDGTFSAHLIPGDGVTTALLQRHGIKVENEANFLNK</sequence>
<dbReference type="InterPro" id="IPR007553">
    <property type="entry name" value="2-thiour_desulf"/>
</dbReference>
<accession>A0A0W8E6W2</accession>
<dbReference type="Pfam" id="PF04463">
    <property type="entry name" value="2-thiour_desulf"/>
    <property type="match status" value="1"/>
</dbReference>
<dbReference type="PANTHER" id="PTHR30087">
    <property type="entry name" value="INNER MEMBRANE PROTEIN"/>
    <property type="match status" value="1"/>
</dbReference>
<name>A0A0W8E6W2_9ZZZZ</name>
<dbReference type="EMBL" id="LNQE01001849">
    <property type="protein sequence ID" value="KUG04394.1"/>
    <property type="molecule type" value="Genomic_DNA"/>
</dbReference>
<protein>
    <submittedName>
        <fullName evidence="1">Uncharacterized protein</fullName>
    </submittedName>
</protein>
<reference evidence="1" key="1">
    <citation type="journal article" date="2015" name="Proc. Natl. Acad. Sci. U.S.A.">
        <title>Networks of energetic and metabolic interactions define dynamics in microbial communities.</title>
        <authorList>
            <person name="Embree M."/>
            <person name="Liu J.K."/>
            <person name="Al-Bassam M.M."/>
            <person name="Zengler K."/>
        </authorList>
    </citation>
    <scope>NUCLEOTIDE SEQUENCE</scope>
</reference>
<dbReference type="AlphaFoldDB" id="A0A0W8E6W2"/>
<gene>
    <name evidence="1" type="ORF">ASZ90_018161</name>
</gene>
<organism evidence="1">
    <name type="scientific">hydrocarbon metagenome</name>
    <dbReference type="NCBI Taxonomy" id="938273"/>
    <lineage>
        <taxon>unclassified sequences</taxon>
        <taxon>metagenomes</taxon>
        <taxon>ecological metagenomes</taxon>
    </lineage>
</organism>